<name>A0A7J7C6U4_TRIWF</name>
<feature type="region of interest" description="Disordered" evidence="6">
    <location>
        <begin position="142"/>
        <end position="184"/>
    </location>
</feature>
<dbReference type="EMBL" id="JAAARO010000021">
    <property type="protein sequence ID" value="KAF5729577.1"/>
    <property type="molecule type" value="Genomic_DNA"/>
</dbReference>
<keyword evidence="9" id="KW-1185">Reference proteome</keyword>
<dbReference type="InterPro" id="IPR011598">
    <property type="entry name" value="bHLH_dom"/>
</dbReference>
<evidence type="ECO:0000256" key="5">
    <source>
        <dbReference type="ARBA" id="ARBA00023242"/>
    </source>
</evidence>
<dbReference type="GO" id="GO:0000978">
    <property type="term" value="F:RNA polymerase II cis-regulatory region sequence-specific DNA binding"/>
    <property type="evidence" value="ECO:0007669"/>
    <property type="project" value="TreeGrafter"/>
</dbReference>
<dbReference type="InParanoid" id="A0A7J7C6U4"/>
<feature type="domain" description="BHLH" evidence="7">
    <location>
        <begin position="173"/>
        <end position="222"/>
    </location>
</feature>
<dbReference type="InterPro" id="IPR045239">
    <property type="entry name" value="bHLH95_bHLH"/>
</dbReference>
<protein>
    <submittedName>
        <fullName evidence="8">Transcription factor bHLH</fullName>
    </submittedName>
</protein>
<dbReference type="GO" id="GO:0000981">
    <property type="term" value="F:DNA-binding transcription factor activity, RNA polymerase II-specific"/>
    <property type="evidence" value="ECO:0007669"/>
    <property type="project" value="TreeGrafter"/>
</dbReference>
<dbReference type="AlphaFoldDB" id="A0A7J7C6U4"/>
<dbReference type="Gene3D" id="4.10.280.10">
    <property type="entry name" value="Helix-loop-helix DNA-binding domain"/>
    <property type="match status" value="1"/>
</dbReference>
<dbReference type="OrthoDB" id="1870356at2759"/>
<sequence length="293" mass="32544">MGSNTTSGIMRNEILPSMSSHQLYNFGNNDIQFWDSDVSLQFDGQVNAHGTDGFCVESIAPDDADTSNPYQSLTNYQPGQANPSYLSKSCSFDNLAQPSMLLNKMVSVPQTEMGFTSTQNTAGKRPVKPISLPQTDLCELIGNQTSSGERKNKKRKKGIAIDEQRRSQNPSALKDVQEHKVPVRRSQKLSEKITALQQLVSPYGKTDTASVLQEASFYIRLLQEQIQNLIQTQSSLYSYGVQDHAPLLIIGERPVDLQSRGLSLVPISITQKLTEDRIDPPAFSKKAFLHRHS</sequence>
<evidence type="ECO:0000313" key="8">
    <source>
        <dbReference type="EMBL" id="KAF5729577.1"/>
    </source>
</evidence>
<evidence type="ECO:0000256" key="1">
    <source>
        <dbReference type="ARBA" id="ARBA00004123"/>
    </source>
</evidence>
<keyword evidence="3" id="KW-0238">DNA-binding</keyword>
<dbReference type="CDD" id="cd11393">
    <property type="entry name" value="bHLH_AtbHLH_like"/>
    <property type="match status" value="1"/>
</dbReference>
<dbReference type="InterPro" id="IPR036638">
    <property type="entry name" value="HLH_DNA-bd_sf"/>
</dbReference>
<dbReference type="PANTHER" id="PTHR16223:SF138">
    <property type="entry name" value="TRANSCRIPTION FACTOR BHLH103-LIKE"/>
    <property type="match status" value="1"/>
</dbReference>
<evidence type="ECO:0000256" key="4">
    <source>
        <dbReference type="ARBA" id="ARBA00023163"/>
    </source>
</evidence>
<evidence type="ECO:0000313" key="9">
    <source>
        <dbReference type="Proteomes" id="UP000593562"/>
    </source>
</evidence>
<dbReference type="GO" id="GO:0005634">
    <property type="term" value="C:nucleus"/>
    <property type="evidence" value="ECO:0007669"/>
    <property type="project" value="UniProtKB-SubCell"/>
</dbReference>
<dbReference type="SUPFAM" id="SSF47459">
    <property type="entry name" value="HLH, helix-loop-helix DNA-binding domain"/>
    <property type="match status" value="1"/>
</dbReference>
<accession>A0A7J7C6U4</accession>
<keyword evidence="2" id="KW-0805">Transcription regulation</keyword>
<comment type="caution">
    <text evidence="8">The sequence shown here is derived from an EMBL/GenBank/DDBJ whole genome shotgun (WGS) entry which is preliminary data.</text>
</comment>
<gene>
    <name evidence="8" type="ORF">HS088_TW21G01744</name>
</gene>
<dbReference type="Proteomes" id="UP000593562">
    <property type="component" value="Unassembled WGS sequence"/>
</dbReference>
<proteinExistence type="predicted"/>
<evidence type="ECO:0000256" key="3">
    <source>
        <dbReference type="ARBA" id="ARBA00023125"/>
    </source>
</evidence>
<reference evidence="8 9" key="1">
    <citation type="journal article" date="2020" name="Nat. Commun.">
        <title>Genome of Tripterygium wilfordii and identification of cytochrome P450 involved in triptolide biosynthesis.</title>
        <authorList>
            <person name="Tu L."/>
            <person name="Su P."/>
            <person name="Zhang Z."/>
            <person name="Gao L."/>
            <person name="Wang J."/>
            <person name="Hu T."/>
            <person name="Zhou J."/>
            <person name="Zhang Y."/>
            <person name="Zhao Y."/>
            <person name="Liu Y."/>
            <person name="Song Y."/>
            <person name="Tong Y."/>
            <person name="Lu Y."/>
            <person name="Yang J."/>
            <person name="Xu C."/>
            <person name="Jia M."/>
            <person name="Peters R.J."/>
            <person name="Huang L."/>
            <person name="Gao W."/>
        </authorList>
    </citation>
    <scope>NUCLEOTIDE SEQUENCE [LARGE SCALE GENOMIC DNA]</scope>
    <source>
        <strain evidence="9">cv. XIE 37</strain>
        <tissue evidence="8">Leaf</tissue>
    </source>
</reference>
<dbReference type="PROSITE" id="PS50888">
    <property type="entry name" value="BHLH"/>
    <property type="match status" value="1"/>
</dbReference>
<dbReference type="PANTHER" id="PTHR16223">
    <property type="entry name" value="TRANSCRIPTION FACTOR BHLH83-RELATED"/>
    <property type="match status" value="1"/>
</dbReference>
<evidence type="ECO:0000259" key="7">
    <source>
        <dbReference type="PROSITE" id="PS50888"/>
    </source>
</evidence>
<comment type="subcellular location">
    <subcellularLocation>
        <location evidence="1">Nucleus</location>
    </subcellularLocation>
</comment>
<organism evidence="8 9">
    <name type="scientific">Tripterygium wilfordii</name>
    <name type="common">Thunder God vine</name>
    <dbReference type="NCBI Taxonomy" id="458696"/>
    <lineage>
        <taxon>Eukaryota</taxon>
        <taxon>Viridiplantae</taxon>
        <taxon>Streptophyta</taxon>
        <taxon>Embryophyta</taxon>
        <taxon>Tracheophyta</taxon>
        <taxon>Spermatophyta</taxon>
        <taxon>Magnoliopsida</taxon>
        <taxon>eudicotyledons</taxon>
        <taxon>Gunneridae</taxon>
        <taxon>Pentapetalae</taxon>
        <taxon>rosids</taxon>
        <taxon>fabids</taxon>
        <taxon>Celastrales</taxon>
        <taxon>Celastraceae</taxon>
        <taxon>Tripterygium</taxon>
    </lineage>
</organism>
<evidence type="ECO:0000256" key="2">
    <source>
        <dbReference type="ARBA" id="ARBA00023015"/>
    </source>
</evidence>
<keyword evidence="5" id="KW-0539">Nucleus</keyword>
<keyword evidence="4" id="KW-0804">Transcription</keyword>
<dbReference type="InterPro" id="IPR045843">
    <property type="entry name" value="IND-like"/>
</dbReference>
<evidence type="ECO:0000256" key="6">
    <source>
        <dbReference type="SAM" id="MobiDB-lite"/>
    </source>
</evidence>
<dbReference type="GO" id="GO:0046983">
    <property type="term" value="F:protein dimerization activity"/>
    <property type="evidence" value="ECO:0007669"/>
    <property type="project" value="InterPro"/>
</dbReference>